<dbReference type="Proteomes" id="UP000187283">
    <property type="component" value="Unassembled WGS sequence"/>
</dbReference>
<gene>
    <name evidence="1" type="ORF">AYI70_g12122</name>
</gene>
<proteinExistence type="predicted"/>
<protein>
    <submittedName>
        <fullName evidence="1">Uncharacterized protein</fullName>
    </submittedName>
</protein>
<sequence>MKPAIKNLLFWKSGLSSWNGLSFLTETSELEISTDSIDKSWFKNYNEDDKKNSVDTDMEVFHLVLRSIDPVNLTIGPLKNNEVCTRSKKLKFAALIKITGA</sequence>
<name>A0A1R1WYS5_9FUNG</name>
<reference evidence="1 2" key="1">
    <citation type="submission" date="2017-01" db="EMBL/GenBank/DDBJ databases">
        <authorList>
            <person name="Mah S.A."/>
            <person name="Swanson W.J."/>
            <person name="Moy G.W."/>
            <person name="Vacquier V.D."/>
        </authorList>
    </citation>
    <scope>NUCLEOTIDE SEQUENCE [LARGE SCALE GENOMIC DNA]</scope>
    <source>
        <strain evidence="1 2">GSMNP</strain>
    </source>
</reference>
<dbReference type="EMBL" id="LSSN01006033">
    <property type="protein sequence ID" value="OMJ07525.1"/>
    <property type="molecule type" value="Genomic_DNA"/>
</dbReference>
<evidence type="ECO:0000313" key="1">
    <source>
        <dbReference type="EMBL" id="OMJ07525.1"/>
    </source>
</evidence>
<comment type="caution">
    <text evidence="1">The sequence shown here is derived from an EMBL/GenBank/DDBJ whole genome shotgun (WGS) entry which is preliminary data.</text>
</comment>
<keyword evidence="2" id="KW-1185">Reference proteome</keyword>
<evidence type="ECO:0000313" key="2">
    <source>
        <dbReference type="Proteomes" id="UP000187283"/>
    </source>
</evidence>
<dbReference type="AlphaFoldDB" id="A0A1R1WYS5"/>
<accession>A0A1R1WYS5</accession>
<organism evidence="1 2">
    <name type="scientific">Smittium culicis</name>
    <dbReference type="NCBI Taxonomy" id="133412"/>
    <lineage>
        <taxon>Eukaryota</taxon>
        <taxon>Fungi</taxon>
        <taxon>Fungi incertae sedis</taxon>
        <taxon>Zoopagomycota</taxon>
        <taxon>Kickxellomycotina</taxon>
        <taxon>Harpellomycetes</taxon>
        <taxon>Harpellales</taxon>
        <taxon>Legeriomycetaceae</taxon>
        <taxon>Smittium</taxon>
    </lineage>
</organism>